<sequence>MKKKLGMTIASVRRFFIDAARTFLTREAPPSYARKPAWIRNISAMETQ</sequence>
<dbReference type="Proteomes" id="UP001058860">
    <property type="component" value="Chromosome"/>
</dbReference>
<dbReference type="EMBL" id="CP088295">
    <property type="protein sequence ID" value="UUY01867.1"/>
    <property type="molecule type" value="Genomic_DNA"/>
</dbReference>
<evidence type="ECO:0000313" key="1">
    <source>
        <dbReference type="EMBL" id="UUY01867.1"/>
    </source>
</evidence>
<gene>
    <name evidence="1" type="ORF">LRS13_14160</name>
</gene>
<accession>A0ABY5PBL3</accession>
<keyword evidence="2" id="KW-1185">Reference proteome</keyword>
<name>A0ABY5PBL3_9ACTN</name>
<protein>
    <submittedName>
        <fullName evidence="1">Uncharacterized protein</fullName>
    </submittedName>
</protein>
<reference evidence="2" key="1">
    <citation type="submission" date="2021-11" db="EMBL/GenBank/DDBJ databases">
        <title>Cultivation dependent microbiological survey of springs from the worlds oldest radium mine currently devoted to the extraction of radon-saturated water.</title>
        <authorList>
            <person name="Kapinusova G."/>
            <person name="Smrhova T."/>
            <person name="Strejcek M."/>
            <person name="Suman J."/>
            <person name="Jani K."/>
            <person name="Pajer P."/>
            <person name="Uhlik O."/>
        </authorList>
    </citation>
    <scope>NUCLEOTIDE SEQUENCE [LARGE SCALE GENOMIC DNA]</scope>
    <source>
        <strain evidence="2">J379</strain>
    </source>
</reference>
<proteinExistence type="predicted"/>
<evidence type="ECO:0000313" key="2">
    <source>
        <dbReference type="Proteomes" id="UP001058860"/>
    </source>
</evidence>
<organism evidence="1 2">
    <name type="scientific">Svornostia abyssi</name>
    <dbReference type="NCBI Taxonomy" id="2898438"/>
    <lineage>
        <taxon>Bacteria</taxon>
        <taxon>Bacillati</taxon>
        <taxon>Actinomycetota</taxon>
        <taxon>Thermoleophilia</taxon>
        <taxon>Solirubrobacterales</taxon>
        <taxon>Baekduiaceae</taxon>
        <taxon>Svornostia</taxon>
    </lineage>
</organism>